<proteinExistence type="predicted"/>
<accession>A0AAD6BWW4</accession>
<dbReference type="Proteomes" id="UP001213681">
    <property type="component" value="Unassembled WGS sequence"/>
</dbReference>
<evidence type="ECO:0000256" key="1">
    <source>
        <dbReference type="SAM" id="MobiDB-lite"/>
    </source>
</evidence>
<comment type="caution">
    <text evidence="3">The sequence shown here is derived from an EMBL/GenBank/DDBJ whole genome shotgun (WGS) entry which is preliminary data.</text>
</comment>
<keyword evidence="2" id="KW-0812">Transmembrane</keyword>
<reference evidence="3" key="2">
    <citation type="journal article" date="2023" name="IMA Fungus">
        <title>Comparative genomic study of the Penicillium genus elucidates a diverse pangenome and 15 lateral gene transfer events.</title>
        <authorList>
            <person name="Petersen C."/>
            <person name="Sorensen T."/>
            <person name="Nielsen M.R."/>
            <person name="Sondergaard T.E."/>
            <person name="Sorensen J.L."/>
            <person name="Fitzpatrick D.A."/>
            <person name="Frisvad J.C."/>
            <person name="Nielsen K.L."/>
        </authorList>
    </citation>
    <scope>NUCLEOTIDE SEQUENCE</scope>
    <source>
        <strain evidence="3">IBT 16125</strain>
    </source>
</reference>
<gene>
    <name evidence="3" type="ORF">N7458_008893</name>
</gene>
<keyword evidence="2" id="KW-0472">Membrane</keyword>
<evidence type="ECO:0000256" key="2">
    <source>
        <dbReference type="SAM" id="Phobius"/>
    </source>
</evidence>
<feature type="compositionally biased region" description="Basic and acidic residues" evidence="1">
    <location>
        <begin position="76"/>
        <end position="87"/>
    </location>
</feature>
<dbReference type="RefSeq" id="XP_056761124.1">
    <property type="nucleotide sequence ID" value="XM_056912275.1"/>
</dbReference>
<feature type="transmembrane region" description="Helical" evidence="2">
    <location>
        <begin position="6"/>
        <end position="27"/>
    </location>
</feature>
<dbReference type="GeneID" id="81602518"/>
<sequence>MGLTTPAIIVIVLVGCLAITALGAALFRHYSPIEEEASYSASYEQGQYMRTVRMRNYGHLKQESLGAVRDLESRYRPRVDTADEISSHHTPHPYTPHTPQE</sequence>
<evidence type="ECO:0000313" key="3">
    <source>
        <dbReference type="EMBL" id="KAJ5437895.1"/>
    </source>
</evidence>
<feature type="region of interest" description="Disordered" evidence="1">
    <location>
        <begin position="76"/>
        <end position="101"/>
    </location>
</feature>
<evidence type="ECO:0000313" key="4">
    <source>
        <dbReference type="Proteomes" id="UP001213681"/>
    </source>
</evidence>
<keyword evidence="4" id="KW-1185">Reference proteome</keyword>
<keyword evidence="2" id="KW-1133">Transmembrane helix</keyword>
<protein>
    <submittedName>
        <fullName evidence="3">Uncharacterized protein</fullName>
    </submittedName>
</protein>
<dbReference type="EMBL" id="JAPVEA010000008">
    <property type="protein sequence ID" value="KAJ5437895.1"/>
    <property type="molecule type" value="Genomic_DNA"/>
</dbReference>
<reference evidence="3" key="1">
    <citation type="submission" date="2022-12" db="EMBL/GenBank/DDBJ databases">
        <authorList>
            <person name="Petersen C."/>
        </authorList>
    </citation>
    <scope>NUCLEOTIDE SEQUENCE</scope>
    <source>
        <strain evidence="3">IBT 16125</strain>
    </source>
</reference>
<organism evidence="3 4">
    <name type="scientific">Penicillium daleae</name>
    <dbReference type="NCBI Taxonomy" id="63821"/>
    <lineage>
        <taxon>Eukaryota</taxon>
        <taxon>Fungi</taxon>
        <taxon>Dikarya</taxon>
        <taxon>Ascomycota</taxon>
        <taxon>Pezizomycotina</taxon>
        <taxon>Eurotiomycetes</taxon>
        <taxon>Eurotiomycetidae</taxon>
        <taxon>Eurotiales</taxon>
        <taxon>Aspergillaceae</taxon>
        <taxon>Penicillium</taxon>
    </lineage>
</organism>
<dbReference type="AlphaFoldDB" id="A0AAD6BWW4"/>
<name>A0AAD6BWW4_9EURO</name>